<proteinExistence type="predicted"/>
<sequence length="127" mass="13302">MASVFRSAFSARVARPQTSRAFSVNTVARKDLVQAIYVQELKGYKAPIAKDAHVGNVKEFSAPSSPTPPSLPTDLASELAAYEQSEPTIAEVTQASATPADAESGAGGADAFLAYLEADIPKAEAHH</sequence>
<gene>
    <name evidence="1" type="ORF">BOTBODRAFT_223317</name>
</gene>
<evidence type="ECO:0000313" key="2">
    <source>
        <dbReference type="Proteomes" id="UP000027195"/>
    </source>
</evidence>
<dbReference type="OrthoDB" id="274752at2759"/>
<evidence type="ECO:0008006" key="3">
    <source>
        <dbReference type="Google" id="ProtNLM"/>
    </source>
</evidence>
<dbReference type="InterPro" id="IPR019711">
    <property type="entry name" value="ATP_synth_F0_suH"/>
</dbReference>
<dbReference type="HOGENOM" id="CLU_122989_2_0_1"/>
<reference evidence="2" key="1">
    <citation type="journal article" date="2014" name="Proc. Natl. Acad. Sci. U.S.A.">
        <title>Extensive sampling of basidiomycete genomes demonstrates inadequacy of the white-rot/brown-rot paradigm for wood decay fungi.</title>
        <authorList>
            <person name="Riley R."/>
            <person name="Salamov A.A."/>
            <person name="Brown D.W."/>
            <person name="Nagy L.G."/>
            <person name="Floudas D."/>
            <person name="Held B.W."/>
            <person name="Levasseur A."/>
            <person name="Lombard V."/>
            <person name="Morin E."/>
            <person name="Otillar R."/>
            <person name="Lindquist E.A."/>
            <person name="Sun H."/>
            <person name="LaButti K.M."/>
            <person name="Schmutz J."/>
            <person name="Jabbour D."/>
            <person name="Luo H."/>
            <person name="Baker S.E."/>
            <person name="Pisabarro A.G."/>
            <person name="Walton J.D."/>
            <person name="Blanchette R.A."/>
            <person name="Henrissat B."/>
            <person name="Martin F."/>
            <person name="Cullen D."/>
            <person name="Hibbett D.S."/>
            <person name="Grigoriev I.V."/>
        </authorList>
    </citation>
    <scope>NUCLEOTIDE SEQUENCE [LARGE SCALE GENOMIC DNA]</scope>
    <source>
        <strain evidence="2">FD-172 SS1</strain>
    </source>
</reference>
<dbReference type="Pfam" id="PF10775">
    <property type="entry name" value="ATP_sub_h"/>
    <property type="match status" value="1"/>
</dbReference>
<dbReference type="EMBL" id="KL198025">
    <property type="protein sequence ID" value="KDQ17028.1"/>
    <property type="molecule type" value="Genomic_DNA"/>
</dbReference>
<dbReference type="InParanoid" id="A0A067MMM9"/>
<keyword evidence="2" id="KW-1185">Reference proteome</keyword>
<dbReference type="STRING" id="930990.A0A067MMM9"/>
<protein>
    <recommendedName>
        <fullName evidence="3">ATP synthase complex subunit H</fullName>
    </recommendedName>
</protein>
<evidence type="ECO:0000313" key="1">
    <source>
        <dbReference type="EMBL" id="KDQ17028.1"/>
    </source>
</evidence>
<organism evidence="1 2">
    <name type="scientific">Botryobasidium botryosum (strain FD-172 SS1)</name>
    <dbReference type="NCBI Taxonomy" id="930990"/>
    <lineage>
        <taxon>Eukaryota</taxon>
        <taxon>Fungi</taxon>
        <taxon>Dikarya</taxon>
        <taxon>Basidiomycota</taxon>
        <taxon>Agaricomycotina</taxon>
        <taxon>Agaricomycetes</taxon>
        <taxon>Cantharellales</taxon>
        <taxon>Botryobasidiaceae</taxon>
        <taxon>Botryobasidium</taxon>
    </lineage>
</organism>
<dbReference type="Proteomes" id="UP000027195">
    <property type="component" value="Unassembled WGS sequence"/>
</dbReference>
<accession>A0A067MMM9</accession>
<dbReference type="AlphaFoldDB" id="A0A067MMM9"/>
<name>A0A067MMM9_BOTB1</name>
<dbReference type="PANTHER" id="PTHR28207:SF1">
    <property type="entry name" value="ATP SYNTHASE SUBUNIT H, MITOCHONDRIAL"/>
    <property type="match status" value="1"/>
</dbReference>
<dbReference type="PANTHER" id="PTHR28207">
    <property type="entry name" value="ATP SYNTHASE SUBUNIT H, MITOCHONDRIAL"/>
    <property type="match status" value="1"/>
</dbReference>
<dbReference type="GO" id="GO:0046933">
    <property type="term" value="F:proton-transporting ATP synthase activity, rotational mechanism"/>
    <property type="evidence" value="ECO:0007669"/>
    <property type="project" value="TreeGrafter"/>
</dbReference>